<evidence type="ECO:0000256" key="1">
    <source>
        <dbReference type="SAM" id="SignalP"/>
    </source>
</evidence>
<sequence length="59" mass="6952">MICNCCCSMICLLVLCRVEYEYLGSFPFSSHGTEDRLRERERYRGTRINRGGQGYVFDF</sequence>
<proteinExistence type="predicted"/>
<dbReference type="EMBL" id="GGEC01072208">
    <property type="protein sequence ID" value="MBX52692.1"/>
    <property type="molecule type" value="Transcribed_RNA"/>
</dbReference>
<reference evidence="2" key="1">
    <citation type="submission" date="2018-02" db="EMBL/GenBank/DDBJ databases">
        <title>Rhizophora mucronata_Transcriptome.</title>
        <authorList>
            <person name="Meera S.P."/>
            <person name="Sreeshan A."/>
            <person name="Augustine A."/>
        </authorList>
    </citation>
    <scope>NUCLEOTIDE SEQUENCE</scope>
    <source>
        <tissue evidence="2">Leaf</tissue>
    </source>
</reference>
<organism evidence="2">
    <name type="scientific">Rhizophora mucronata</name>
    <name type="common">Asiatic mangrove</name>
    <dbReference type="NCBI Taxonomy" id="61149"/>
    <lineage>
        <taxon>Eukaryota</taxon>
        <taxon>Viridiplantae</taxon>
        <taxon>Streptophyta</taxon>
        <taxon>Embryophyta</taxon>
        <taxon>Tracheophyta</taxon>
        <taxon>Spermatophyta</taxon>
        <taxon>Magnoliopsida</taxon>
        <taxon>eudicotyledons</taxon>
        <taxon>Gunneridae</taxon>
        <taxon>Pentapetalae</taxon>
        <taxon>rosids</taxon>
        <taxon>fabids</taxon>
        <taxon>Malpighiales</taxon>
        <taxon>Rhizophoraceae</taxon>
        <taxon>Rhizophora</taxon>
    </lineage>
</organism>
<dbReference type="AlphaFoldDB" id="A0A2P2PD87"/>
<keyword evidence="1" id="KW-0732">Signal</keyword>
<protein>
    <submittedName>
        <fullName evidence="2">Uncharacterized protein</fullName>
    </submittedName>
</protein>
<evidence type="ECO:0000313" key="2">
    <source>
        <dbReference type="EMBL" id="MBX52692.1"/>
    </source>
</evidence>
<feature type="chain" id="PRO_5015191716" evidence="1">
    <location>
        <begin position="21"/>
        <end position="59"/>
    </location>
</feature>
<feature type="signal peptide" evidence="1">
    <location>
        <begin position="1"/>
        <end position="20"/>
    </location>
</feature>
<name>A0A2P2PD87_RHIMU</name>
<accession>A0A2P2PD87</accession>